<dbReference type="InterPro" id="IPR011008">
    <property type="entry name" value="Dimeric_a/b-barrel"/>
</dbReference>
<dbReference type="Gene3D" id="3.30.70.1060">
    <property type="entry name" value="Dimeric alpha+beta barrel"/>
    <property type="match status" value="1"/>
</dbReference>
<keyword evidence="4" id="KW-1185">Reference proteome</keyword>
<dbReference type="SUPFAM" id="SSF54909">
    <property type="entry name" value="Dimeric alpha+beta barrel"/>
    <property type="match status" value="1"/>
</dbReference>
<dbReference type="AlphaFoldDB" id="A0A4Q0MIB6"/>
<proteinExistence type="inferred from homology"/>
<name>A0A4Q0MIB6_9HYPH</name>
<organism evidence="3 4">
    <name type="scientific">Hansschlegelia zhihuaiae</name>
    <dbReference type="NCBI Taxonomy" id="405005"/>
    <lineage>
        <taxon>Bacteria</taxon>
        <taxon>Pseudomonadati</taxon>
        <taxon>Pseudomonadota</taxon>
        <taxon>Alphaproteobacteria</taxon>
        <taxon>Hyphomicrobiales</taxon>
        <taxon>Methylopilaceae</taxon>
        <taxon>Hansschlegelia</taxon>
    </lineage>
</organism>
<dbReference type="PANTHER" id="PTHR35174">
    <property type="entry name" value="BLL7171 PROTEIN-RELATED"/>
    <property type="match status" value="1"/>
</dbReference>
<comment type="similarity">
    <text evidence="1">Belongs to the YciI family.</text>
</comment>
<reference evidence="3 4" key="1">
    <citation type="submission" date="2018-12" db="EMBL/GenBank/DDBJ databases">
        <title>bacterium Hansschlegelia zhihuaiae S113.</title>
        <authorList>
            <person name="He J."/>
        </authorList>
    </citation>
    <scope>NUCLEOTIDE SEQUENCE [LARGE SCALE GENOMIC DNA]</scope>
    <source>
        <strain evidence="3 4">S 113</strain>
    </source>
</reference>
<dbReference type="InterPro" id="IPR005545">
    <property type="entry name" value="YCII"/>
</dbReference>
<dbReference type="OrthoDB" id="9807535at2"/>
<dbReference type="PANTHER" id="PTHR35174:SF4">
    <property type="entry name" value="BLL7163 PROTEIN"/>
    <property type="match status" value="1"/>
</dbReference>
<accession>A0A4Q0MIB6</accession>
<dbReference type="Pfam" id="PF03795">
    <property type="entry name" value="YCII"/>
    <property type="match status" value="1"/>
</dbReference>
<evidence type="ECO:0000259" key="2">
    <source>
        <dbReference type="Pfam" id="PF03795"/>
    </source>
</evidence>
<evidence type="ECO:0000256" key="1">
    <source>
        <dbReference type="ARBA" id="ARBA00007689"/>
    </source>
</evidence>
<dbReference type="EMBL" id="RYFI01000010">
    <property type="protein sequence ID" value="RXF73105.1"/>
    <property type="molecule type" value="Genomic_DNA"/>
</dbReference>
<protein>
    <submittedName>
        <fullName evidence="3">YciI family protein</fullName>
    </submittedName>
</protein>
<feature type="domain" description="YCII-related" evidence="2">
    <location>
        <begin position="1"/>
        <end position="102"/>
    </location>
</feature>
<dbReference type="RefSeq" id="WP_128777636.1">
    <property type="nucleotide sequence ID" value="NZ_RYFI01000010.1"/>
</dbReference>
<gene>
    <name evidence="3" type="ORF">EK403_11485</name>
</gene>
<comment type="caution">
    <text evidence="3">The sequence shown here is derived from an EMBL/GenBank/DDBJ whole genome shotgun (WGS) entry which is preliminary data.</text>
</comment>
<sequence>MRFMIIRKADANTEGEDKATPELMDAMAAYNMEMIKAGVFLSGDGLQPSRKGARVKISRDGARPIVTDGPFVETKELIAGFTMIKVGSLEEALDWVRRWPKEDGPVELEVRQVYELEDFDTLGDKPEAWREMEQALKDRGASN</sequence>
<dbReference type="Proteomes" id="UP000289708">
    <property type="component" value="Unassembled WGS sequence"/>
</dbReference>
<evidence type="ECO:0000313" key="3">
    <source>
        <dbReference type="EMBL" id="RXF73105.1"/>
    </source>
</evidence>
<evidence type="ECO:0000313" key="4">
    <source>
        <dbReference type="Proteomes" id="UP000289708"/>
    </source>
</evidence>